<keyword evidence="2" id="KW-1185">Reference proteome</keyword>
<organism evidence="1 2">
    <name type="scientific">Adhaeribacter terreus</name>
    <dbReference type="NCBI Taxonomy" id="529703"/>
    <lineage>
        <taxon>Bacteria</taxon>
        <taxon>Pseudomonadati</taxon>
        <taxon>Bacteroidota</taxon>
        <taxon>Cytophagia</taxon>
        <taxon>Cytophagales</taxon>
        <taxon>Hymenobacteraceae</taxon>
        <taxon>Adhaeribacter</taxon>
    </lineage>
</organism>
<sequence length="234" mass="27182">MQKILITCEHGGREIPEAHGHHFHAHQELLETHRGWDIGALELYEKFVAAGADASFFSETSRLLVELNRSLHHPNLFSDITRQTAEVEREAILEAHYHPYRQQVEKTIQTFIAQNHSVLHLSVHSFTPQLNGEIRNADIGLLYDPQRKTEKEFSALWKQEFEKLDPDLKVRFNYPYRGTADGFTTYLRKLFPDEQYGGIELEVNQKYPQCNAGIWENVQQIIVQSFRNAVNVRS</sequence>
<evidence type="ECO:0000313" key="2">
    <source>
        <dbReference type="Proteomes" id="UP001596161"/>
    </source>
</evidence>
<dbReference type="Proteomes" id="UP001596161">
    <property type="component" value="Unassembled WGS sequence"/>
</dbReference>
<dbReference type="InterPro" id="IPR007709">
    <property type="entry name" value="N-FG_amidohydro"/>
</dbReference>
<name>A0ABW0EA54_9BACT</name>
<comment type="caution">
    <text evidence="1">The sequence shown here is derived from an EMBL/GenBank/DDBJ whole genome shotgun (WGS) entry which is preliminary data.</text>
</comment>
<reference evidence="2" key="1">
    <citation type="journal article" date="2019" name="Int. J. Syst. Evol. Microbiol.">
        <title>The Global Catalogue of Microorganisms (GCM) 10K type strain sequencing project: providing services to taxonomists for standard genome sequencing and annotation.</title>
        <authorList>
            <consortium name="The Broad Institute Genomics Platform"/>
            <consortium name="The Broad Institute Genome Sequencing Center for Infectious Disease"/>
            <person name="Wu L."/>
            <person name="Ma J."/>
        </authorList>
    </citation>
    <scope>NUCLEOTIDE SEQUENCE [LARGE SCALE GENOMIC DNA]</scope>
    <source>
        <strain evidence="2">KACC 12602</strain>
    </source>
</reference>
<protein>
    <submittedName>
        <fullName evidence="1">N-formylglutamate amidohydrolase</fullName>
    </submittedName>
</protein>
<accession>A0ABW0EA54</accession>
<dbReference type="SUPFAM" id="SSF53187">
    <property type="entry name" value="Zn-dependent exopeptidases"/>
    <property type="match status" value="1"/>
</dbReference>
<dbReference type="RefSeq" id="WP_378016491.1">
    <property type="nucleotide sequence ID" value="NZ_JBHSKT010000003.1"/>
</dbReference>
<gene>
    <name evidence="1" type="ORF">ACFPIB_05825</name>
</gene>
<dbReference type="Pfam" id="PF05013">
    <property type="entry name" value="FGase"/>
    <property type="match status" value="1"/>
</dbReference>
<evidence type="ECO:0000313" key="1">
    <source>
        <dbReference type="EMBL" id="MFC5270118.1"/>
    </source>
</evidence>
<dbReference type="Gene3D" id="3.40.630.40">
    <property type="entry name" value="Zn-dependent exopeptidases"/>
    <property type="match status" value="1"/>
</dbReference>
<proteinExistence type="predicted"/>
<dbReference type="EMBL" id="JBHSKT010000003">
    <property type="protein sequence ID" value="MFC5270118.1"/>
    <property type="molecule type" value="Genomic_DNA"/>
</dbReference>